<gene>
    <name evidence="2" type="ORF">LRLP16767_LRLP167_00164</name>
</gene>
<dbReference type="RefSeq" id="WP_339111647.1">
    <property type="nucleotide sequence ID" value="NZ_LN887698.1"/>
</dbReference>
<dbReference type="PROSITE" id="PS50880">
    <property type="entry name" value="TOPRIM"/>
    <property type="match status" value="1"/>
</dbReference>
<accession>A0A0U5FC87</accession>
<organism evidence="2">
    <name type="scientific">Limosilactobacillus reuteri</name>
    <name type="common">Lactobacillus reuteri</name>
    <dbReference type="NCBI Taxonomy" id="1598"/>
    <lineage>
        <taxon>Bacteria</taxon>
        <taxon>Bacillati</taxon>
        <taxon>Bacillota</taxon>
        <taxon>Bacilli</taxon>
        <taxon>Lactobacillales</taxon>
        <taxon>Lactobacillaceae</taxon>
        <taxon>Limosilactobacillus</taxon>
    </lineage>
</organism>
<protein>
    <submittedName>
        <fullName evidence="2">Phage major tail protein</fullName>
    </submittedName>
</protein>
<feature type="domain" description="Toprim" evidence="1">
    <location>
        <begin position="1"/>
        <end position="77"/>
    </location>
</feature>
<evidence type="ECO:0000259" key="1">
    <source>
        <dbReference type="PROSITE" id="PS50880"/>
    </source>
</evidence>
<sequence length="238" mass="25260">MAQGTSFKGIRWVAFGIIDPTTGLIVADEKKGLSKDGVVLVDGDGQGATTANITGLEEAGQQQYANDKVKRITHGTPTPQVALTMLDMPFDIGAKIKGYVTDGKGGWVLTTGRKPNVALMICSSDYWGNAVLDCFANGEVIEPSHNHATSNKNESDYNSTYTYQSLSPIKNDVFVDPTTGTQQSYKEYSSGDPNFDAAAMLAEVFGGFTDSDNKIINRIKGAGTTGTVVSTPSNTLQG</sequence>
<name>A0A0U5FC87_LIMRT</name>
<dbReference type="EMBL" id="LN887698">
    <property type="protein sequence ID" value="CUR41824.1"/>
    <property type="molecule type" value="Genomic_DNA"/>
</dbReference>
<reference evidence="2" key="1">
    <citation type="submission" date="2015-10" db="EMBL/GenBank/DDBJ databases">
        <authorList>
            <person name="Gilbert D.G."/>
        </authorList>
    </citation>
    <scope>NUCLEOTIDE SEQUENCE</scope>
    <source>
        <strain evidence="2">Lp167-67</strain>
    </source>
</reference>
<dbReference type="AlphaFoldDB" id="A0A0U5FC87"/>
<proteinExistence type="predicted"/>
<dbReference type="Pfam" id="PF04630">
    <property type="entry name" value="Phage_TTP_1"/>
    <property type="match status" value="1"/>
</dbReference>
<evidence type="ECO:0000313" key="2">
    <source>
        <dbReference type="EMBL" id="CUR41824.1"/>
    </source>
</evidence>
<dbReference type="InterPro" id="IPR006171">
    <property type="entry name" value="TOPRIM_dom"/>
</dbReference>
<dbReference type="InterPro" id="IPR006724">
    <property type="entry name" value="Phage_TTP"/>
</dbReference>